<keyword evidence="19" id="KW-1185">Reference proteome</keyword>
<accession>A8PWJ4</accession>
<evidence type="ECO:0000256" key="10">
    <source>
        <dbReference type="ARBA" id="ARBA00023204"/>
    </source>
</evidence>
<evidence type="ECO:0000256" key="5">
    <source>
        <dbReference type="ARBA" id="ARBA00022679"/>
    </source>
</evidence>
<keyword evidence="8" id="KW-0418">Kinase</keyword>
<feature type="domain" description="FAT" evidence="16">
    <location>
        <begin position="1376"/>
        <end position="1926"/>
    </location>
</feature>
<comment type="subcellular location">
    <subcellularLocation>
        <location evidence="1">Nucleus</location>
    </subcellularLocation>
</comment>
<sequence length="2384" mass="265006">MPGTYIQLLDKTLSTEEQECAIHAVARQCARWYMEPVATAHSHEALFRALASQPRYADVLATLYEWVSASPRALEHSLEPRPIDAHSLAYPTLDLYLLPRAIAALSSLCAHAQDEDALDAADLDVVQEAMGATMRLVGTILHLCLASSHQQTHARFILYDALRCGARGLVARACVSRDSVAKIVSVDASNGLYDASGLFRMTLCENDPVPEPFALRPSGRTGTSSTVGGSADVMHLASGTAADAWTESDAAVFSVTMHEHLATRTCECLVLLCTRIASELGAVFPFLMRDLAELGTHVILAMQARSSRWTHMHYDAVLASLPLLSSTTSFYPMARMCFASFAHASDMDERVCAKLTEAFRLIYQQLSRLRCEYGGCTLPPETDSLMGDPRSMLSTLLARASVLPRGSLRECCVAYLCTVFALLDEDVLTDEQWQCVDDMDEDAWREECERLHSTDARSASPSLHTSLPDQRATSVSMSPPPTKRARMETHQHVDARTAASCATYPCAICDAVQFDPAALTTAARDLAHSSAPLELDELRHARLSNPTQALHVLDVLLRFFVHATDDAILSCDTTWVVKTLRCTTTHIHRGVRIRTGRVLYVYVLRSACFGRAHRSAEQVAGLVSIATHEATATTDHKVQETSILALAHLGCIHDETCFALVIQALIRALYTPHIYIRALVVTETIQLAVHRRCTTFQLLAQQLDTVCRVVAAQSTRSMMPALAEIARLVGMHVPTFLQTTLAFTLPLLLERMAAGHNSALGDAEALAAAVGRSVPAMCLAHVSDVFKHAFLKPPALRDASLHAFLSLLGSRRVTVANLLRSRLHDVLGWLVVHLGAEAHANQAYEALEFVRATVASGGKWRGMDLTMFLQEEVLAILTWINDELGGLHGKLRTERRVMAVRSIGALVQRIGAVAARVAPQVLASLTSTLHDPSLSEPTLESWLNVVQALRGADLGVLVGPTAAALLSVWSRLDVGERRIAAEVLRFAILERTTDVVYLNDVPSLDAIADDVPDVAQRVRATRQTWNDEAQLAHILERVSNDSAAICVQSLHELRVFLRERRACIEAWTTGNVFHSLVGRCVRVLMAVAARSELSDAVPVLCLECLGLLGAVDPDRLDMPADEPILVLLSDFDNADETIAFAQRTLVDVVAPAFRATHDTKHQAALAYAIQELLKFCQFTPALLDASAPSRVPEKVCRRWASLPETLLPTLLPLLNSRYVVQLAEPRARDTPLYAHSTSYRDWIQAWTLALIRSARPGDAATLFGMFSSVVRDHDVGIAQYLLPHLVLHVLISGTHEQRHAILMELVAVLADQAQPALGYDTERRRLTAQTLFTVLDHVGQWMRRMRLVPPRAAKRSRWRDALTGVQAVMDELSPDLLAQASLQCDAYARALLHFEYRIRAMRHAQQPEMLQPYYETMHEIYASLDDPDGMEGISTKVLSPSLEHQIREHESTGRWTDAQSCWEVELQQRPDDMRLHIGLLRCLRNLGHYDTLRTHIRGVLAVHPTWQPQLAPFQIEGACILADWDAVRELVRQSHTVPELGMARALIAMRDHDEDAFRTAVSDARYQLGRRILSPARVSYSHAYDAVMRLHMLCELELIFHGRDDAHLGTSLDARFAATLPSFRTREPVLSLRRSAFHACRAPASDLGSCWILSAKTARKAGHTQSAYSAILQAMQSGAPYAFVQKAKLLAHGDQVQAALQTLNNALQCMDDGNANDHRAQPDHDRRALAQAHLLRARLVEETARFQQNDIIQHYKTCTSLDPDSEKIWYYLGHFYDAPGGGAIGNQMLLQLSVCRFYMKSAQHGTKFLYRTLPRMLTIWLDAGNELIESASGASTKANASFASSGSRSDEDARQAQQQFDKINEMMLKSVRHLARYQWFAVLPQLVARIVHKNEAVWQVLLEIIVAVVVAYPQQGVWAILAGSHSKDKRRKQRYECIVERISSVAERAYRDVVPVIEAAERVSTELLHLCDFHVHRETSLSMQQHFPALVAAMDMTPLILPVQSSVNVILPPNNQVSQTHRPFPSQVPMIIGFDDTIEIMHSLQKPRKIIIHASDGHRYPFLCKPRDDLRKDARLMEFDSMINKLLQSNSESRRRRLYIRTYAVIILNEECGLIEWVPNTVAFRQILTKHYASMDIPMYTPDLKKILDEARLSPKHGAAIFEQQILPRYPPVFHAWFLETFPEPSAWFKARSAYARTAAVMSIVGFVLGLGDRHGDNILFDAGSGDTVHVDLNCLFEKGMTFVIPERVPFRLTHNMVDALGVAGVEGAFRKTADITMSILCDNKDSLMSVLQAMVHDPLGEWVATERRARHKHGDKQGSSAGASAGARRALKSVSDKLDGRLRRPGLSDEVRHTTKNLVHMLICDATSAQNLSQMYVGWAPYL</sequence>
<dbReference type="VEuPathDB" id="FungiDB:MGL_1121"/>
<dbReference type="InterPro" id="IPR012993">
    <property type="entry name" value="UME"/>
</dbReference>
<keyword evidence="9" id="KW-0067">ATP-binding</keyword>
<dbReference type="KEGG" id="mgl:MGL_1121"/>
<dbReference type="InterPro" id="IPR036940">
    <property type="entry name" value="PI3/4_kinase_cat_sf"/>
</dbReference>
<dbReference type="RefSeq" id="XP_001731853.1">
    <property type="nucleotide sequence ID" value="XM_001731801.1"/>
</dbReference>
<evidence type="ECO:0000259" key="17">
    <source>
        <dbReference type="PROSITE" id="PS51190"/>
    </source>
</evidence>
<keyword evidence="10" id="KW-0234">DNA repair</keyword>
<dbReference type="InterPro" id="IPR014009">
    <property type="entry name" value="PIK_FAT"/>
</dbReference>
<evidence type="ECO:0000313" key="19">
    <source>
        <dbReference type="Proteomes" id="UP000008837"/>
    </source>
</evidence>
<dbReference type="GO" id="GO:0004674">
    <property type="term" value="F:protein serine/threonine kinase activity"/>
    <property type="evidence" value="ECO:0007669"/>
    <property type="project" value="UniProtKB-KW"/>
</dbReference>
<feature type="region of interest" description="Disordered" evidence="14">
    <location>
        <begin position="2309"/>
        <end position="2330"/>
    </location>
</feature>
<dbReference type="EMBL" id="AAYY01000003">
    <property type="protein sequence ID" value="EDP44639.1"/>
    <property type="molecule type" value="Genomic_DNA"/>
</dbReference>
<evidence type="ECO:0000256" key="3">
    <source>
        <dbReference type="ARBA" id="ARBA00012513"/>
    </source>
</evidence>
<evidence type="ECO:0000256" key="7">
    <source>
        <dbReference type="ARBA" id="ARBA00022763"/>
    </source>
</evidence>
<dbReference type="SMART" id="SM00146">
    <property type="entry name" value="PI3Kc"/>
    <property type="match status" value="1"/>
</dbReference>
<dbReference type="Pfam" id="PF23593">
    <property type="entry name" value="HEAT_ATR"/>
    <property type="match status" value="1"/>
</dbReference>
<name>A8PWJ4_MALGO</name>
<evidence type="ECO:0000256" key="4">
    <source>
        <dbReference type="ARBA" id="ARBA00022527"/>
    </source>
</evidence>
<dbReference type="GO" id="GO:0005524">
    <property type="term" value="F:ATP binding"/>
    <property type="evidence" value="ECO:0007669"/>
    <property type="project" value="UniProtKB-KW"/>
</dbReference>
<feature type="compositionally biased region" description="Polar residues" evidence="14">
    <location>
        <begin position="456"/>
        <end position="477"/>
    </location>
</feature>
<dbReference type="PANTHER" id="PTHR11139">
    <property type="entry name" value="ATAXIA TELANGIECTASIA MUTATED ATM -RELATED"/>
    <property type="match status" value="1"/>
</dbReference>
<evidence type="ECO:0000259" key="16">
    <source>
        <dbReference type="PROSITE" id="PS51189"/>
    </source>
</evidence>
<comment type="catalytic activity">
    <reaction evidence="13">
        <text>L-seryl-[protein] + ATP = O-phospho-L-seryl-[protein] + ADP + H(+)</text>
        <dbReference type="Rhea" id="RHEA:17989"/>
        <dbReference type="Rhea" id="RHEA-COMP:9863"/>
        <dbReference type="Rhea" id="RHEA-COMP:11604"/>
        <dbReference type="ChEBI" id="CHEBI:15378"/>
        <dbReference type="ChEBI" id="CHEBI:29999"/>
        <dbReference type="ChEBI" id="CHEBI:30616"/>
        <dbReference type="ChEBI" id="CHEBI:83421"/>
        <dbReference type="ChEBI" id="CHEBI:456216"/>
        <dbReference type="EC" id="2.7.11.1"/>
    </reaction>
</comment>
<dbReference type="Proteomes" id="UP000008837">
    <property type="component" value="Unassembled WGS sequence"/>
</dbReference>
<comment type="catalytic activity">
    <reaction evidence="12">
        <text>L-threonyl-[protein] + ATP = O-phospho-L-threonyl-[protein] + ADP + H(+)</text>
        <dbReference type="Rhea" id="RHEA:46608"/>
        <dbReference type="Rhea" id="RHEA-COMP:11060"/>
        <dbReference type="Rhea" id="RHEA-COMP:11605"/>
        <dbReference type="ChEBI" id="CHEBI:15378"/>
        <dbReference type="ChEBI" id="CHEBI:30013"/>
        <dbReference type="ChEBI" id="CHEBI:30616"/>
        <dbReference type="ChEBI" id="CHEBI:61977"/>
        <dbReference type="ChEBI" id="CHEBI:456216"/>
        <dbReference type="EC" id="2.7.11.1"/>
    </reaction>
</comment>
<dbReference type="PANTHER" id="PTHR11139:SF125">
    <property type="entry name" value="SERINE_THREONINE-PROTEIN KINASE MEC1"/>
    <property type="match status" value="1"/>
</dbReference>
<evidence type="ECO:0000256" key="13">
    <source>
        <dbReference type="ARBA" id="ARBA00048679"/>
    </source>
</evidence>
<dbReference type="InterPro" id="IPR057564">
    <property type="entry name" value="HEAT_ATR"/>
</dbReference>
<evidence type="ECO:0000256" key="6">
    <source>
        <dbReference type="ARBA" id="ARBA00022741"/>
    </source>
</evidence>
<dbReference type="SUPFAM" id="SSF48371">
    <property type="entry name" value="ARM repeat"/>
    <property type="match status" value="1"/>
</dbReference>
<dbReference type="SUPFAM" id="SSF56112">
    <property type="entry name" value="Protein kinase-like (PK-like)"/>
    <property type="match status" value="1"/>
</dbReference>
<dbReference type="InterPro" id="IPR011009">
    <property type="entry name" value="Kinase-like_dom_sf"/>
</dbReference>
<evidence type="ECO:0000259" key="15">
    <source>
        <dbReference type="PROSITE" id="PS50290"/>
    </source>
</evidence>
<feature type="domain" description="PI3K/PI4K catalytic" evidence="15">
    <location>
        <begin position="2034"/>
        <end position="2343"/>
    </location>
</feature>
<comment type="similarity">
    <text evidence="2">Belongs to the PI3/PI4-kinase family. ATM subfamily.</text>
</comment>
<dbReference type="SMART" id="SM00802">
    <property type="entry name" value="UME"/>
    <property type="match status" value="1"/>
</dbReference>
<evidence type="ECO:0000256" key="11">
    <source>
        <dbReference type="ARBA" id="ARBA00023242"/>
    </source>
</evidence>
<dbReference type="Pfam" id="PF02259">
    <property type="entry name" value="FAT"/>
    <property type="match status" value="1"/>
</dbReference>
<dbReference type="Pfam" id="PF25030">
    <property type="entry name" value="M-HEAT_ATR"/>
    <property type="match status" value="1"/>
</dbReference>
<dbReference type="Gene3D" id="3.30.1010.10">
    <property type="entry name" value="Phosphatidylinositol 3-kinase Catalytic Subunit, Chain A, domain 4"/>
    <property type="match status" value="1"/>
</dbReference>
<dbReference type="CDD" id="cd00892">
    <property type="entry name" value="PIKKc_ATR"/>
    <property type="match status" value="1"/>
</dbReference>
<feature type="domain" description="FATC" evidence="17">
    <location>
        <begin position="2352"/>
        <end position="2384"/>
    </location>
</feature>
<dbReference type="InterPro" id="IPR011990">
    <property type="entry name" value="TPR-like_helical_dom_sf"/>
</dbReference>
<dbReference type="SUPFAM" id="SSF48452">
    <property type="entry name" value="TPR-like"/>
    <property type="match status" value="1"/>
</dbReference>
<evidence type="ECO:0000256" key="12">
    <source>
        <dbReference type="ARBA" id="ARBA00047899"/>
    </source>
</evidence>
<evidence type="ECO:0000256" key="14">
    <source>
        <dbReference type="SAM" id="MobiDB-lite"/>
    </source>
</evidence>
<feature type="compositionally biased region" description="Low complexity" evidence="14">
    <location>
        <begin position="2319"/>
        <end position="2329"/>
    </location>
</feature>
<keyword evidence="7" id="KW-0227">DNA damage</keyword>
<evidence type="ECO:0000256" key="1">
    <source>
        <dbReference type="ARBA" id="ARBA00004123"/>
    </source>
</evidence>
<dbReference type="InterPro" id="IPR018936">
    <property type="entry name" value="PI3/4_kinase_CS"/>
</dbReference>
<dbReference type="Pfam" id="PF00454">
    <property type="entry name" value="PI3_PI4_kinase"/>
    <property type="match status" value="1"/>
</dbReference>
<dbReference type="GO" id="GO:0005694">
    <property type="term" value="C:chromosome"/>
    <property type="evidence" value="ECO:0007669"/>
    <property type="project" value="TreeGrafter"/>
</dbReference>
<dbReference type="Gene3D" id="1.25.40.10">
    <property type="entry name" value="Tetratricopeptide repeat domain"/>
    <property type="match status" value="1"/>
</dbReference>
<dbReference type="STRING" id="425265.A8PWJ4"/>
<feature type="region of interest" description="Disordered" evidence="14">
    <location>
        <begin position="455"/>
        <end position="484"/>
    </location>
</feature>
<dbReference type="InParanoid" id="A8PWJ4"/>
<gene>
    <name evidence="18" type="ORF">MGL_1121</name>
</gene>
<dbReference type="InterPro" id="IPR003151">
    <property type="entry name" value="PIK-rel_kinase_FAT"/>
</dbReference>
<protein>
    <recommendedName>
        <fullName evidence="3">non-specific serine/threonine protein kinase</fullName>
        <ecNumber evidence="3">2.7.11.1</ecNumber>
    </recommendedName>
</protein>
<dbReference type="GeneID" id="5856158"/>
<dbReference type="InterPro" id="IPR050517">
    <property type="entry name" value="DDR_Repair_Kinase"/>
</dbReference>
<dbReference type="PROSITE" id="PS51189">
    <property type="entry name" value="FAT"/>
    <property type="match status" value="1"/>
</dbReference>
<keyword evidence="6" id="KW-0547">Nucleotide-binding</keyword>
<dbReference type="EC" id="2.7.11.1" evidence="3"/>
<dbReference type="PROSITE" id="PS51190">
    <property type="entry name" value="FATC"/>
    <property type="match status" value="1"/>
</dbReference>
<dbReference type="PROSITE" id="PS00916">
    <property type="entry name" value="PI3_4_KINASE_2"/>
    <property type="match status" value="1"/>
</dbReference>
<dbReference type="Pfam" id="PF08064">
    <property type="entry name" value="UME"/>
    <property type="match status" value="1"/>
</dbReference>
<evidence type="ECO:0000313" key="18">
    <source>
        <dbReference type="EMBL" id="EDP44639.1"/>
    </source>
</evidence>
<dbReference type="PROSITE" id="PS50290">
    <property type="entry name" value="PI3_4_KINASE_3"/>
    <property type="match status" value="1"/>
</dbReference>
<dbReference type="InterPro" id="IPR016024">
    <property type="entry name" value="ARM-type_fold"/>
</dbReference>
<evidence type="ECO:0000256" key="9">
    <source>
        <dbReference type="ARBA" id="ARBA00022840"/>
    </source>
</evidence>
<dbReference type="InterPro" id="IPR056802">
    <property type="entry name" value="ATR-like_M-HEAT"/>
</dbReference>
<dbReference type="Pfam" id="PF02260">
    <property type="entry name" value="FATC"/>
    <property type="match status" value="1"/>
</dbReference>
<keyword evidence="11" id="KW-0539">Nucleus</keyword>
<keyword evidence="5" id="KW-0808">Transferase</keyword>
<dbReference type="FunCoup" id="A8PWJ4">
    <property type="interactions" value="478"/>
</dbReference>
<dbReference type="GO" id="GO:0000723">
    <property type="term" value="P:telomere maintenance"/>
    <property type="evidence" value="ECO:0007669"/>
    <property type="project" value="TreeGrafter"/>
</dbReference>
<keyword evidence="4" id="KW-0723">Serine/threonine-protein kinase</keyword>
<dbReference type="GO" id="GO:0006281">
    <property type="term" value="P:DNA repair"/>
    <property type="evidence" value="ECO:0007669"/>
    <property type="project" value="UniProtKB-KW"/>
</dbReference>
<comment type="caution">
    <text evidence="18">The sequence shown here is derived from an EMBL/GenBank/DDBJ whole genome shotgun (WGS) entry which is preliminary data.</text>
</comment>
<dbReference type="GO" id="GO:0000077">
    <property type="term" value="P:DNA damage checkpoint signaling"/>
    <property type="evidence" value="ECO:0007669"/>
    <property type="project" value="TreeGrafter"/>
</dbReference>
<dbReference type="Gene3D" id="1.10.1070.11">
    <property type="entry name" value="Phosphatidylinositol 3-/4-kinase, catalytic domain"/>
    <property type="match status" value="1"/>
</dbReference>
<organism evidence="18 19">
    <name type="scientific">Malassezia globosa (strain ATCC MYA-4612 / CBS 7966)</name>
    <name type="common">Dandruff-associated fungus</name>
    <dbReference type="NCBI Taxonomy" id="425265"/>
    <lineage>
        <taxon>Eukaryota</taxon>
        <taxon>Fungi</taxon>
        <taxon>Dikarya</taxon>
        <taxon>Basidiomycota</taxon>
        <taxon>Ustilaginomycotina</taxon>
        <taxon>Malasseziomycetes</taxon>
        <taxon>Malasseziales</taxon>
        <taxon>Malasseziaceae</taxon>
        <taxon>Malassezia</taxon>
    </lineage>
</organism>
<evidence type="ECO:0000256" key="8">
    <source>
        <dbReference type="ARBA" id="ARBA00022777"/>
    </source>
</evidence>
<dbReference type="SMART" id="SM01343">
    <property type="entry name" value="FATC"/>
    <property type="match status" value="1"/>
</dbReference>
<reference evidence="18 19" key="1">
    <citation type="journal article" date="2007" name="Proc. Natl. Acad. Sci. U.S.A.">
        <title>Dandruff-associated Malassezia genomes reveal convergent and divergent virulence traits shared with plant and human fungal pathogens.</title>
        <authorList>
            <person name="Xu J."/>
            <person name="Saunders C.W."/>
            <person name="Hu P."/>
            <person name="Grant R.A."/>
            <person name="Boekhout T."/>
            <person name="Kuramae E.E."/>
            <person name="Kronstad J.W."/>
            <person name="Deangelis Y.M."/>
            <person name="Reeder N.L."/>
            <person name="Johnstone K.R."/>
            <person name="Leland M."/>
            <person name="Fieno A.M."/>
            <person name="Begley W.M."/>
            <person name="Sun Y."/>
            <person name="Lacey M.P."/>
            <person name="Chaudhary T."/>
            <person name="Keough T."/>
            <person name="Chu L."/>
            <person name="Sears R."/>
            <person name="Yuan B."/>
            <person name="Dawson T.L.Jr."/>
        </authorList>
    </citation>
    <scope>NUCLEOTIDE SEQUENCE [LARGE SCALE GENOMIC DNA]</scope>
    <source>
        <strain evidence="19">ATCC MYA-4612 / CBS 7966</strain>
    </source>
</reference>
<dbReference type="OrthoDB" id="381190at2759"/>
<dbReference type="GO" id="GO:0005634">
    <property type="term" value="C:nucleus"/>
    <property type="evidence" value="ECO:0007669"/>
    <property type="project" value="UniProtKB-SubCell"/>
</dbReference>
<dbReference type="OMA" id="NWLDESN"/>
<dbReference type="InterPro" id="IPR000403">
    <property type="entry name" value="PI3/4_kinase_cat_dom"/>
</dbReference>
<evidence type="ECO:0000256" key="2">
    <source>
        <dbReference type="ARBA" id="ARBA00010769"/>
    </source>
</evidence>
<proteinExistence type="inferred from homology"/>
<dbReference type="InterPro" id="IPR003152">
    <property type="entry name" value="FATC_dom"/>
</dbReference>